<dbReference type="Gene3D" id="3.90.226.10">
    <property type="entry name" value="2-enoyl-CoA Hydratase, Chain A, domain 1"/>
    <property type="match status" value="1"/>
</dbReference>
<dbReference type="CDD" id="cd07016">
    <property type="entry name" value="S14_ClpP_1"/>
    <property type="match status" value="1"/>
</dbReference>
<dbReference type="EMBL" id="FQUC01000001">
    <property type="protein sequence ID" value="SHE57460.1"/>
    <property type="molecule type" value="Genomic_DNA"/>
</dbReference>
<organism evidence="2 3">
    <name type="scientific">Dysgonomonas macrotermitis</name>
    <dbReference type="NCBI Taxonomy" id="1346286"/>
    <lineage>
        <taxon>Bacteria</taxon>
        <taxon>Pseudomonadati</taxon>
        <taxon>Bacteroidota</taxon>
        <taxon>Bacteroidia</taxon>
        <taxon>Bacteroidales</taxon>
        <taxon>Dysgonomonadaceae</taxon>
        <taxon>Dysgonomonas</taxon>
    </lineage>
</organism>
<reference evidence="3" key="1">
    <citation type="submission" date="2016-11" db="EMBL/GenBank/DDBJ databases">
        <authorList>
            <person name="Varghese N."/>
            <person name="Submissions S."/>
        </authorList>
    </citation>
    <scope>NUCLEOTIDE SEQUENCE [LARGE SCALE GENOMIC DNA]</scope>
    <source>
        <strain evidence="3">DSM 27370</strain>
    </source>
</reference>
<accession>A0A1M4ULI8</accession>
<feature type="region of interest" description="Disordered" evidence="1">
    <location>
        <begin position="307"/>
        <end position="333"/>
    </location>
</feature>
<keyword evidence="2" id="KW-0645">Protease</keyword>
<dbReference type="OrthoDB" id="9806592at2"/>
<proteinExistence type="predicted"/>
<gene>
    <name evidence="2" type="ORF">SAMN05444362_101637</name>
</gene>
<dbReference type="GO" id="GO:0008233">
    <property type="term" value="F:peptidase activity"/>
    <property type="evidence" value="ECO:0007669"/>
    <property type="project" value="UniProtKB-KW"/>
</dbReference>
<dbReference type="InterPro" id="IPR029045">
    <property type="entry name" value="ClpP/crotonase-like_dom_sf"/>
</dbReference>
<dbReference type="AlphaFoldDB" id="A0A1M4ULI8"/>
<evidence type="ECO:0000313" key="3">
    <source>
        <dbReference type="Proteomes" id="UP000184480"/>
    </source>
</evidence>
<keyword evidence="3" id="KW-1185">Reference proteome</keyword>
<dbReference type="SUPFAM" id="SSF52096">
    <property type="entry name" value="ClpP/crotonase"/>
    <property type="match status" value="1"/>
</dbReference>
<sequence length="352" mass="39223">MAYAIDIDGYIGDWTGSKKAIKNILANYKGKPVTARVNSLGGDVNHALDISAQFEEHGNITVDLFSFNASAATVLTLGANKVRAHVDSLYLIHKAMSWVDEWGYMNEDDIQAVIDQLTKEKKENEKVTLVIARKYANKSGKSITEILNLMKEQTWLTSQEAKEWGFVDEVFGKHESTKLNSVEMKARFNTIGLPIPERFNEKDDSIFQLIKDGFADLKNAILPKDNQTDNNPQNPIINMRKEFTHINTILNKEGVEEIDKKVNLSVDDVEKINSAIETANKAKNDAEALVTTKENKIAELETEVKNLKGSAGDTTNPVNSKTDNDSEGTGDEHTEFLNAAISARKMYDNLPD</sequence>
<dbReference type="GO" id="GO:0006508">
    <property type="term" value="P:proteolysis"/>
    <property type="evidence" value="ECO:0007669"/>
    <property type="project" value="UniProtKB-KW"/>
</dbReference>
<dbReference type="Pfam" id="PF00574">
    <property type="entry name" value="CLP_protease"/>
    <property type="match status" value="1"/>
</dbReference>
<dbReference type="InterPro" id="IPR023562">
    <property type="entry name" value="ClpP/TepA"/>
</dbReference>
<dbReference type="STRING" id="1346286.SAMN05444362_101637"/>
<dbReference type="RefSeq" id="WP_062175721.1">
    <property type="nucleotide sequence ID" value="NZ_BBXL01000001.1"/>
</dbReference>
<evidence type="ECO:0000313" key="2">
    <source>
        <dbReference type="EMBL" id="SHE57460.1"/>
    </source>
</evidence>
<evidence type="ECO:0000256" key="1">
    <source>
        <dbReference type="SAM" id="MobiDB-lite"/>
    </source>
</evidence>
<dbReference type="Proteomes" id="UP000184480">
    <property type="component" value="Unassembled WGS sequence"/>
</dbReference>
<feature type="compositionally biased region" description="Polar residues" evidence="1">
    <location>
        <begin position="312"/>
        <end position="321"/>
    </location>
</feature>
<name>A0A1M4ULI8_9BACT</name>
<protein>
    <submittedName>
        <fullName evidence="2">ATP-dependent protease ClpP, protease subunit</fullName>
    </submittedName>
</protein>
<keyword evidence="2" id="KW-0378">Hydrolase</keyword>